<feature type="binding site" evidence="4">
    <location>
        <position position="276"/>
    </location>
    <ligand>
        <name>Mg(2+)</name>
        <dbReference type="ChEBI" id="CHEBI:18420"/>
    </ligand>
</feature>
<dbReference type="Gene3D" id="3.40.50.300">
    <property type="entry name" value="P-loop containing nucleotide triphosphate hydrolases"/>
    <property type="match status" value="1"/>
</dbReference>
<keyword evidence="4" id="KW-0460">Magnesium</keyword>
<evidence type="ECO:0000256" key="5">
    <source>
        <dbReference type="SAM" id="MobiDB-lite"/>
    </source>
</evidence>
<evidence type="ECO:0000256" key="4">
    <source>
        <dbReference type="PIRSR" id="PIRSR606689-2"/>
    </source>
</evidence>
<gene>
    <name evidence="6" type="ORF">ACHAWO_013229</name>
</gene>
<dbReference type="InterPro" id="IPR027417">
    <property type="entry name" value="P-loop_NTPase"/>
</dbReference>
<dbReference type="InterPro" id="IPR024156">
    <property type="entry name" value="Small_GTPase_ARF"/>
</dbReference>
<dbReference type="Proteomes" id="UP001530400">
    <property type="component" value="Unassembled WGS sequence"/>
</dbReference>
<keyword evidence="7" id="KW-1185">Reference proteome</keyword>
<comment type="caution">
    <text evidence="6">The sequence shown here is derived from an EMBL/GenBank/DDBJ whole genome shotgun (WGS) entry which is preliminary data.</text>
</comment>
<reference evidence="6 7" key="1">
    <citation type="submission" date="2024-10" db="EMBL/GenBank/DDBJ databases">
        <title>Updated reference genomes for cyclostephanoid diatoms.</title>
        <authorList>
            <person name="Roberts W.R."/>
            <person name="Alverson A.J."/>
        </authorList>
    </citation>
    <scope>NUCLEOTIDE SEQUENCE [LARGE SCALE GENOMIC DNA]</scope>
    <source>
        <strain evidence="6 7">AJA010-31</strain>
    </source>
</reference>
<dbReference type="GO" id="GO:0005525">
    <property type="term" value="F:GTP binding"/>
    <property type="evidence" value="ECO:0007669"/>
    <property type="project" value="UniProtKB-KW"/>
</dbReference>
<feature type="binding site" evidence="3">
    <location>
        <begin position="361"/>
        <end position="364"/>
    </location>
    <ligand>
        <name>GTP</name>
        <dbReference type="ChEBI" id="CHEBI:37565"/>
    </ligand>
</feature>
<feature type="binding site" evidence="3">
    <location>
        <position position="298"/>
    </location>
    <ligand>
        <name>GTP</name>
        <dbReference type="ChEBI" id="CHEBI:37565"/>
    </ligand>
</feature>
<proteinExistence type="predicted"/>
<evidence type="ECO:0000256" key="1">
    <source>
        <dbReference type="ARBA" id="ARBA00022741"/>
    </source>
</evidence>
<evidence type="ECO:0000256" key="3">
    <source>
        <dbReference type="PIRSR" id="PIRSR606689-1"/>
    </source>
</evidence>
<dbReference type="SMART" id="SM00177">
    <property type="entry name" value="ARF"/>
    <property type="match status" value="1"/>
</dbReference>
<feature type="region of interest" description="Disordered" evidence="5">
    <location>
        <begin position="381"/>
        <end position="413"/>
    </location>
</feature>
<evidence type="ECO:0000313" key="6">
    <source>
        <dbReference type="EMBL" id="KAL3776568.1"/>
    </source>
</evidence>
<feature type="region of interest" description="Disordered" evidence="5">
    <location>
        <begin position="130"/>
        <end position="186"/>
    </location>
</feature>
<evidence type="ECO:0000313" key="7">
    <source>
        <dbReference type="Proteomes" id="UP001530400"/>
    </source>
</evidence>
<dbReference type="PANTHER" id="PTHR45909:SF1">
    <property type="entry name" value="ADP-RIBOSYLATION FACTOR-RELATED PROTEIN 1"/>
    <property type="match status" value="1"/>
</dbReference>
<dbReference type="EMBL" id="JALLPJ020001093">
    <property type="protein sequence ID" value="KAL3776568.1"/>
    <property type="molecule type" value="Genomic_DNA"/>
</dbReference>
<organism evidence="6 7">
    <name type="scientific">Cyclotella atomus</name>
    <dbReference type="NCBI Taxonomy" id="382360"/>
    <lineage>
        <taxon>Eukaryota</taxon>
        <taxon>Sar</taxon>
        <taxon>Stramenopiles</taxon>
        <taxon>Ochrophyta</taxon>
        <taxon>Bacillariophyta</taxon>
        <taxon>Coscinodiscophyceae</taxon>
        <taxon>Thalassiosirophycidae</taxon>
        <taxon>Stephanodiscales</taxon>
        <taxon>Stephanodiscaceae</taxon>
        <taxon>Cyclotella</taxon>
    </lineage>
</organism>
<keyword evidence="1 3" id="KW-0547">Nucleotide-binding</keyword>
<dbReference type="SUPFAM" id="SSF52540">
    <property type="entry name" value="P-loop containing nucleoside triphosphate hydrolases"/>
    <property type="match status" value="1"/>
</dbReference>
<protein>
    <submittedName>
        <fullName evidence="6">Uncharacterized protein</fullName>
    </submittedName>
</protein>
<feature type="compositionally biased region" description="Polar residues" evidence="5">
    <location>
        <begin position="170"/>
        <end position="186"/>
    </location>
</feature>
<evidence type="ECO:0000256" key="2">
    <source>
        <dbReference type="ARBA" id="ARBA00023134"/>
    </source>
</evidence>
<dbReference type="PANTHER" id="PTHR45909">
    <property type="entry name" value="ADP-RIBOSYLATION FACTOR-RELATED PROTEIN 1"/>
    <property type="match status" value="1"/>
</dbReference>
<keyword evidence="4" id="KW-0479">Metal-binding</keyword>
<keyword evidence="2 3" id="KW-0342">GTP-binding</keyword>
<dbReference type="AlphaFoldDB" id="A0ABD3NKY8"/>
<dbReference type="Pfam" id="PF00025">
    <property type="entry name" value="Arf"/>
    <property type="match status" value="1"/>
</dbReference>
<dbReference type="PROSITE" id="PS51417">
    <property type="entry name" value="ARF"/>
    <property type="match status" value="1"/>
</dbReference>
<sequence>MFSLASGIYQSYFAPPKLSVLIIGLDGSGKTSLLERIKVTNFANKIDESAHDEKCLVGAVAGAHYLDEETLKRGSRPARLPPPLPPNKAAASRKLVDEFLAEERQAQVSEQQCNNEQSFLLQWIPPPPLCGLDTSESSNGTRGPSDAAKSTLSTSKPQRPPLPVKPGISKPNNYASTPTATPSKRSSFIQLLRCPSPQRYSSAALGEDDEEYHAAIHASALSAICTSAQKKLLEEEWNTNYLQDYFINYSEDEMFDVKKVNGKESKMFPLERIRPTLGQNLAKVDVIGCKCSLFDLSGAEKMRPLWERYYRDTDAIIYVVNSSDGSFENIQQSRNEFKKLCQNEVLKRRLGRGLPMMIFANGLDVAYGEYDKAVKKANEADQKRQVSWNSDEEDAFVGGKQQVSSEKKDDEAEVSNRALDYHDLLKLFGVSSAPTVHHKTDNIDPAQCNGVNSSHSMRTKGNIFLFGGSAKSGEGVKSAVEYLVVQSKQHRISNISQ</sequence>
<feature type="region of interest" description="Disordered" evidence="5">
    <location>
        <begin position="72"/>
        <end position="91"/>
    </location>
</feature>
<dbReference type="InterPro" id="IPR006689">
    <property type="entry name" value="Small_GTPase_ARF/SAR"/>
</dbReference>
<name>A0ABD3NKY8_9STRA</name>
<accession>A0ABD3NKY8</accession>
<feature type="compositionally biased region" description="Polar residues" evidence="5">
    <location>
        <begin position="134"/>
        <end position="157"/>
    </location>
</feature>